<sequence length="183" mass="20429">MTASIAIFGSAFNPPSLGHRSVIARLGHFDQVLLLPSFRHAWGKNMLDYDSRCQLVSAFIEDLQQPNVTLSRIEEDIAVGDEAITTFAVLEALEKRHPDANLTFVIGPDNFLNFSKFYKADAIMTRWQVLACPETVPVRSTDIRDHIINNRTVSHLTTPKVANMLREKAGIASKVSPTRFCFG</sequence>
<keyword evidence="8" id="KW-0547">Nucleotide-binding</keyword>
<keyword evidence="6 16" id="KW-0808">Transferase</keyword>
<dbReference type="PANTHER" id="PTHR39321">
    <property type="entry name" value="NICOTINATE-NUCLEOTIDE ADENYLYLTRANSFERASE-RELATED"/>
    <property type="match status" value="1"/>
</dbReference>
<evidence type="ECO:0000256" key="14">
    <source>
        <dbReference type="ARBA" id="ARBA00048721"/>
    </source>
</evidence>
<evidence type="ECO:0000256" key="12">
    <source>
        <dbReference type="ARBA" id="ARBA00033140"/>
    </source>
</evidence>
<dbReference type="InterPro" id="IPR005248">
    <property type="entry name" value="NadD/NMNAT"/>
</dbReference>
<gene>
    <name evidence="16" type="ORF">JCM19237_5809</name>
</gene>
<dbReference type="STRING" id="754436.JCM19237_5809"/>
<comment type="function">
    <text evidence="1">Catalyzes the reversible adenylation of nicotinate mononucleotide (NaMN) to nicotinic acid adenine dinucleotide (NaAD).</text>
</comment>
<proteinExistence type="inferred from homology"/>
<organism evidence="16 17">
    <name type="scientific">Photobacterium aphoticum</name>
    <dbReference type="NCBI Taxonomy" id="754436"/>
    <lineage>
        <taxon>Bacteria</taxon>
        <taxon>Pseudomonadati</taxon>
        <taxon>Pseudomonadota</taxon>
        <taxon>Gammaproteobacteria</taxon>
        <taxon>Vibrionales</taxon>
        <taxon>Vibrionaceae</taxon>
        <taxon>Photobacterium</taxon>
    </lineage>
</organism>
<dbReference type="Pfam" id="PF01467">
    <property type="entry name" value="CTP_transf_like"/>
    <property type="match status" value="1"/>
</dbReference>
<comment type="catalytic activity">
    <reaction evidence="14">
        <text>nicotinate beta-D-ribonucleotide + ATP + H(+) = deamido-NAD(+) + diphosphate</text>
        <dbReference type="Rhea" id="RHEA:22860"/>
        <dbReference type="ChEBI" id="CHEBI:15378"/>
        <dbReference type="ChEBI" id="CHEBI:30616"/>
        <dbReference type="ChEBI" id="CHEBI:33019"/>
        <dbReference type="ChEBI" id="CHEBI:57502"/>
        <dbReference type="ChEBI" id="CHEBI:58437"/>
        <dbReference type="EC" id="2.7.7.18"/>
    </reaction>
</comment>
<dbReference type="EC" id="2.7.7.18" evidence="4"/>
<keyword evidence="5" id="KW-0662">Pyridine nucleotide biosynthesis</keyword>
<keyword evidence="7 16" id="KW-0548">Nucleotidyltransferase</keyword>
<dbReference type="Proteomes" id="UP000029227">
    <property type="component" value="Unassembled WGS sequence"/>
</dbReference>
<evidence type="ECO:0000256" key="11">
    <source>
        <dbReference type="ARBA" id="ARBA00031253"/>
    </source>
</evidence>
<evidence type="ECO:0000256" key="4">
    <source>
        <dbReference type="ARBA" id="ARBA00012389"/>
    </source>
</evidence>
<evidence type="ECO:0000256" key="9">
    <source>
        <dbReference type="ARBA" id="ARBA00022840"/>
    </source>
</evidence>
<dbReference type="GO" id="GO:0005524">
    <property type="term" value="F:ATP binding"/>
    <property type="evidence" value="ECO:0007669"/>
    <property type="project" value="UniProtKB-KW"/>
</dbReference>
<dbReference type="EMBL" id="BBMN01000001">
    <property type="protein sequence ID" value="GAL02916.1"/>
    <property type="molecule type" value="Genomic_DNA"/>
</dbReference>
<protein>
    <recommendedName>
        <fullName evidence="4">nicotinate-nucleotide adenylyltransferase</fullName>
        <ecNumber evidence="4">2.7.7.18</ecNumber>
    </recommendedName>
    <alternativeName>
        <fullName evidence="13">Deamido-NAD(+) diphosphorylase</fullName>
    </alternativeName>
    <alternativeName>
        <fullName evidence="12">Deamido-NAD(+) pyrophosphorylase</fullName>
    </alternativeName>
    <alternativeName>
        <fullName evidence="11">Nicotinate mononucleotide adenylyltransferase</fullName>
    </alternativeName>
</protein>
<dbReference type="GO" id="GO:0004515">
    <property type="term" value="F:nicotinate-nucleotide adenylyltransferase activity"/>
    <property type="evidence" value="ECO:0007669"/>
    <property type="project" value="UniProtKB-EC"/>
</dbReference>
<evidence type="ECO:0000256" key="10">
    <source>
        <dbReference type="ARBA" id="ARBA00023027"/>
    </source>
</evidence>
<evidence type="ECO:0000256" key="2">
    <source>
        <dbReference type="ARBA" id="ARBA00005019"/>
    </source>
</evidence>
<dbReference type="UniPathway" id="UPA00253">
    <property type="reaction ID" value="UER00332"/>
</dbReference>
<dbReference type="InterPro" id="IPR014729">
    <property type="entry name" value="Rossmann-like_a/b/a_fold"/>
</dbReference>
<dbReference type="CDD" id="cd02165">
    <property type="entry name" value="NMNAT"/>
    <property type="match status" value="1"/>
</dbReference>
<evidence type="ECO:0000313" key="16">
    <source>
        <dbReference type="EMBL" id="GAL02916.1"/>
    </source>
</evidence>
<comment type="caution">
    <text evidence="16">The sequence shown here is derived from an EMBL/GenBank/DDBJ whole genome shotgun (WGS) entry which is preliminary data.</text>
</comment>
<feature type="domain" description="Cytidyltransferase-like" evidence="15">
    <location>
        <begin position="7"/>
        <end position="144"/>
    </location>
</feature>
<keyword evidence="10" id="KW-0520">NAD</keyword>
<evidence type="ECO:0000259" key="15">
    <source>
        <dbReference type="Pfam" id="PF01467"/>
    </source>
</evidence>
<evidence type="ECO:0000256" key="13">
    <source>
        <dbReference type="ARBA" id="ARBA00033353"/>
    </source>
</evidence>
<evidence type="ECO:0000256" key="5">
    <source>
        <dbReference type="ARBA" id="ARBA00022642"/>
    </source>
</evidence>
<evidence type="ECO:0000256" key="8">
    <source>
        <dbReference type="ARBA" id="ARBA00022741"/>
    </source>
</evidence>
<keyword evidence="9" id="KW-0067">ATP-binding</keyword>
<dbReference type="PANTHER" id="PTHR39321:SF3">
    <property type="entry name" value="PHOSPHOPANTETHEINE ADENYLYLTRANSFERASE"/>
    <property type="match status" value="1"/>
</dbReference>
<evidence type="ECO:0000256" key="6">
    <source>
        <dbReference type="ARBA" id="ARBA00022679"/>
    </source>
</evidence>
<evidence type="ECO:0000313" key="17">
    <source>
        <dbReference type="Proteomes" id="UP000029227"/>
    </source>
</evidence>
<dbReference type="NCBIfam" id="NF006479">
    <property type="entry name" value="PRK08887.1"/>
    <property type="match status" value="1"/>
</dbReference>
<dbReference type="GO" id="GO:0009435">
    <property type="term" value="P:NAD+ biosynthetic process"/>
    <property type="evidence" value="ECO:0007669"/>
    <property type="project" value="UniProtKB-UniPathway"/>
</dbReference>
<accession>A0A090QJ16</accession>
<dbReference type="eggNOG" id="COG1057">
    <property type="taxonomic scope" value="Bacteria"/>
</dbReference>
<evidence type="ECO:0000256" key="1">
    <source>
        <dbReference type="ARBA" id="ARBA00002324"/>
    </source>
</evidence>
<dbReference type="AlphaFoldDB" id="A0A090QJ16"/>
<evidence type="ECO:0000256" key="7">
    <source>
        <dbReference type="ARBA" id="ARBA00022695"/>
    </source>
</evidence>
<dbReference type="SUPFAM" id="SSF52374">
    <property type="entry name" value="Nucleotidylyl transferase"/>
    <property type="match status" value="1"/>
</dbReference>
<comment type="similarity">
    <text evidence="3">Belongs to the NadD family.</text>
</comment>
<evidence type="ECO:0000256" key="3">
    <source>
        <dbReference type="ARBA" id="ARBA00009014"/>
    </source>
</evidence>
<dbReference type="InterPro" id="IPR004821">
    <property type="entry name" value="Cyt_trans-like"/>
</dbReference>
<dbReference type="Gene3D" id="3.40.50.620">
    <property type="entry name" value="HUPs"/>
    <property type="match status" value="1"/>
</dbReference>
<name>A0A090QJ16_9GAMM</name>
<comment type="pathway">
    <text evidence="2">Cofactor biosynthesis; NAD(+) biosynthesis; deamido-NAD(+) from nicotinate D-ribonucleotide: step 1/1.</text>
</comment>
<reference evidence="16 17" key="1">
    <citation type="journal article" date="2014" name="Genome Announc.">
        <title>Draft Genome Sequences of Two Vibrionaceae Species, Vibrio ponticus C121 and Photobacterium aphoticum C119, Isolated as Coral Reef Microbiota.</title>
        <authorList>
            <person name="Al-saari N."/>
            <person name="Meirelles P.M."/>
            <person name="Mino S."/>
            <person name="Suda W."/>
            <person name="Oshima K."/>
            <person name="Hattori M."/>
            <person name="Ohkuma M."/>
            <person name="Thompson F.L."/>
            <person name="Gomez-Gil B."/>
            <person name="Sawabe T."/>
            <person name="Sawabe T."/>
        </authorList>
    </citation>
    <scope>NUCLEOTIDE SEQUENCE [LARGE SCALE GENOMIC DNA]</scope>
    <source>
        <strain evidence="16 17">JCM 19237</strain>
    </source>
</reference>